<dbReference type="GO" id="GO:0005840">
    <property type="term" value="C:ribosome"/>
    <property type="evidence" value="ECO:0007669"/>
    <property type="project" value="UniProtKB-KW"/>
</dbReference>
<dbReference type="InterPro" id="IPR004666">
    <property type="entry name" value="Rp_bS6_RimK/Lys_biosynth_LsyX"/>
</dbReference>
<dbReference type="NCBIfam" id="TIGR00768">
    <property type="entry name" value="rimK_fam"/>
    <property type="match status" value="1"/>
</dbReference>
<gene>
    <name evidence="6" type="ORF">SAMN05518684_105122</name>
</gene>
<dbReference type="PANTHER" id="PTHR21621">
    <property type="entry name" value="RIBOSOMAL PROTEIN S6 MODIFICATION PROTEIN"/>
    <property type="match status" value="1"/>
</dbReference>
<keyword evidence="6" id="KW-0689">Ribosomal protein</keyword>
<evidence type="ECO:0000256" key="2">
    <source>
        <dbReference type="ARBA" id="ARBA00022741"/>
    </source>
</evidence>
<dbReference type="Gene3D" id="3.30.470.20">
    <property type="entry name" value="ATP-grasp fold, B domain"/>
    <property type="match status" value="1"/>
</dbReference>
<evidence type="ECO:0000313" key="6">
    <source>
        <dbReference type="EMBL" id="SER92205.1"/>
    </source>
</evidence>
<dbReference type="OrthoDB" id="9786585at2"/>
<organism evidence="6 7">
    <name type="scientific">Salipaludibacillus aurantiacus</name>
    <dbReference type="NCBI Taxonomy" id="1601833"/>
    <lineage>
        <taxon>Bacteria</taxon>
        <taxon>Bacillati</taxon>
        <taxon>Bacillota</taxon>
        <taxon>Bacilli</taxon>
        <taxon>Bacillales</taxon>
        <taxon>Bacillaceae</taxon>
    </lineage>
</organism>
<keyword evidence="1" id="KW-0479">Metal-binding</keyword>
<dbReference type="Proteomes" id="UP000198571">
    <property type="component" value="Unassembled WGS sequence"/>
</dbReference>
<dbReference type="PROSITE" id="PS50975">
    <property type="entry name" value="ATP_GRASP"/>
    <property type="match status" value="1"/>
</dbReference>
<dbReference type="Gene3D" id="3.40.50.20">
    <property type="match status" value="1"/>
</dbReference>
<keyword evidence="6" id="KW-0687">Ribonucleoprotein</keyword>
<keyword evidence="6" id="KW-0436">Ligase</keyword>
<evidence type="ECO:0000256" key="3">
    <source>
        <dbReference type="ARBA" id="ARBA00022840"/>
    </source>
</evidence>
<feature type="domain" description="ATP-grasp" evidence="5">
    <location>
        <begin position="108"/>
        <end position="296"/>
    </location>
</feature>
<keyword evidence="7" id="KW-1185">Reference proteome</keyword>
<dbReference type="GO" id="GO:0005737">
    <property type="term" value="C:cytoplasm"/>
    <property type="evidence" value="ECO:0007669"/>
    <property type="project" value="TreeGrafter"/>
</dbReference>
<dbReference type="GO" id="GO:0043774">
    <property type="term" value="F:coenzyme F420-2 alpha-glutamyl ligase activity"/>
    <property type="evidence" value="ECO:0007669"/>
    <property type="project" value="TreeGrafter"/>
</dbReference>
<keyword evidence="2 4" id="KW-0547">Nucleotide-binding</keyword>
<dbReference type="AlphaFoldDB" id="A0A1H9T4N2"/>
<keyword evidence="3 4" id="KW-0067">ATP-binding</keyword>
<dbReference type="InterPro" id="IPR011761">
    <property type="entry name" value="ATP-grasp"/>
</dbReference>
<dbReference type="PANTHER" id="PTHR21621:SF2">
    <property type="entry name" value="COENZYME GAMMA-F420-2:ALPHA-L-GLUTAMATE LIGASE"/>
    <property type="match status" value="1"/>
</dbReference>
<sequence length="300" mass="33254">MAKLNGWLIYNGHLQTNKFLDYVDWMLKAAEKQGIELAAKTNDQFIAGTTSAGYPAVYSRSGKQTELPDFIHFADKDLHLARQLERLGVHLFNSSTAIGICDNKSLMHEKLAAKQIPVPKTMIAPLIFPGMELINKTYLETVEREIGLPLIVKEAYGSFGEQVYWVENRHKLHEIAARLAGRDHLYQQPALLSVGTDIRLNVVGNEVVAAMKRTSENDFRANVTAGGSTQPYRPDNDEIQLALAAAKAVQANFAGVDLLYGENGPMVCEVNSNPHLRSIYECTGVDVADYMISFISNKLT</sequence>
<dbReference type="STRING" id="1601833.SAMN05518684_105122"/>
<dbReference type="GO" id="GO:0005524">
    <property type="term" value="F:ATP binding"/>
    <property type="evidence" value="ECO:0007669"/>
    <property type="project" value="UniProtKB-UniRule"/>
</dbReference>
<dbReference type="Pfam" id="PF08443">
    <property type="entry name" value="RimK"/>
    <property type="match status" value="1"/>
</dbReference>
<reference evidence="7" key="1">
    <citation type="submission" date="2016-10" db="EMBL/GenBank/DDBJ databases">
        <authorList>
            <person name="Varghese N."/>
            <person name="Submissions S."/>
        </authorList>
    </citation>
    <scope>NUCLEOTIDE SEQUENCE [LARGE SCALE GENOMIC DNA]</scope>
    <source>
        <strain evidence="7">S9</strain>
    </source>
</reference>
<dbReference type="RefSeq" id="WP_093049789.1">
    <property type="nucleotide sequence ID" value="NZ_FOGT01000005.1"/>
</dbReference>
<name>A0A1H9T4N2_9BACI</name>
<dbReference type="EMBL" id="FOGT01000005">
    <property type="protein sequence ID" value="SER92205.1"/>
    <property type="molecule type" value="Genomic_DNA"/>
</dbReference>
<evidence type="ECO:0000259" key="5">
    <source>
        <dbReference type="PROSITE" id="PS50975"/>
    </source>
</evidence>
<dbReference type="GO" id="GO:0046872">
    <property type="term" value="F:metal ion binding"/>
    <property type="evidence" value="ECO:0007669"/>
    <property type="project" value="UniProtKB-KW"/>
</dbReference>
<protein>
    <submittedName>
        <fullName evidence="6">Ribosomal protein S6--L-glutamate ligase/gamma-F420-2:alpha-L-glutamate ligase</fullName>
    </submittedName>
</protein>
<evidence type="ECO:0000256" key="1">
    <source>
        <dbReference type="ARBA" id="ARBA00022723"/>
    </source>
</evidence>
<evidence type="ECO:0000313" key="7">
    <source>
        <dbReference type="Proteomes" id="UP000198571"/>
    </source>
</evidence>
<evidence type="ECO:0000256" key="4">
    <source>
        <dbReference type="PROSITE-ProRule" id="PRU00409"/>
    </source>
</evidence>
<dbReference type="InterPro" id="IPR013651">
    <property type="entry name" value="ATP-grasp_RimK-type"/>
</dbReference>
<proteinExistence type="predicted"/>
<accession>A0A1H9T4N2</accession>
<dbReference type="SUPFAM" id="SSF56059">
    <property type="entry name" value="Glutathione synthetase ATP-binding domain-like"/>
    <property type="match status" value="1"/>
</dbReference>